<organism evidence="2 3">
    <name type="scientific">Lysobacter niastensis</name>
    <dbReference type="NCBI Taxonomy" id="380629"/>
    <lineage>
        <taxon>Bacteria</taxon>
        <taxon>Pseudomonadati</taxon>
        <taxon>Pseudomonadota</taxon>
        <taxon>Gammaproteobacteria</taxon>
        <taxon>Lysobacterales</taxon>
        <taxon>Lysobacteraceae</taxon>
        <taxon>Lysobacter</taxon>
    </lineage>
</organism>
<dbReference type="EMBL" id="JADLZT010000001">
    <property type="protein sequence ID" value="MBF6022730.1"/>
    <property type="molecule type" value="Genomic_DNA"/>
</dbReference>
<keyword evidence="3" id="KW-1185">Reference proteome</keyword>
<evidence type="ECO:0000256" key="1">
    <source>
        <dbReference type="SAM" id="MobiDB-lite"/>
    </source>
</evidence>
<sequence>MGREPSDQAKPSYQGPDRRKAERRTGLERREEFRFEPGKDDRRKGKDRRKHSRLDDTFVW</sequence>
<gene>
    <name evidence="2" type="ORF">IU514_01675</name>
</gene>
<dbReference type="Proteomes" id="UP001429984">
    <property type="component" value="Unassembled WGS sequence"/>
</dbReference>
<name>A0ABS0B2M4_9GAMM</name>
<proteinExistence type="predicted"/>
<comment type="caution">
    <text evidence="2">The sequence shown here is derived from an EMBL/GenBank/DDBJ whole genome shotgun (WGS) entry which is preliminary data.</text>
</comment>
<feature type="compositionally biased region" description="Basic and acidic residues" evidence="1">
    <location>
        <begin position="16"/>
        <end position="44"/>
    </location>
</feature>
<feature type="region of interest" description="Disordered" evidence="1">
    <location>
        <begin position="1"/>
        <end position="60"/>
    </location>
</feature>
<evidence type="ECO:0000313" key="3">
    <source>
        <dbReference type="Proteomes" id="UP001429984"/>
    </source>
</evidence>
<reference evidence="2 3" key="1">
    <citation type="submission" date="2020-11" db="EMBL/GenBank/DDBJ databases">
        <title>Draft Genome Sequence and Secondary Metabolite Biosynthetic Potential of the Lysobacter niastensis Type strain DSM 18481.</title>
        <authorList>
            <person name="Turrini P."/>
            <person name="Artuso I."/>
            <person name="Tescari M."/>
            <person name="Lugli G.A."/>
            <person name="Frangipani E."/>
            <person name="Ventura M."/>
            <person name="Visca P."/>
        </authorList>
    </citation>
    <scope>NUCLEOTIDE SEQUENCE [LARGE SCALE GENOMIC DNA]</scope>
    <source>
        <strain evidence="2 3">DSM 18481</strain>
    </source>
</reference>
<protein>
    <submittedName>
        <fullName evidence="2">Uncharacterized protein</fullName>
    </submittedName>
</protein>
<accession>A0ABS0B2M4</accession>
<evidence type="ECO:0000313" key="2">
    <source>
        <dbReference type="EMBL" id="MBF6022730.1"/>
    </source>
</evidence>